<sequence>MNDVISRIKSWFQRDDRGASAVEYALIVALVAGVIGGIVYVLGSRSGDMFQRACKELTTGSTTATCAPR</sequence>
<evidence type="ECO:0000313" key="2">
    <source>
        <dbReference type="EMBL" id="SCG50873.1"/>
    </source>
</evidence>
<organism evidence="2 3">
    <name type="scientific">Micromonospora inositola</name>
    <dbReference type="NCBI Taxonomy" id="47865"/>
    <lineage>
        <taxon>Bacteria</taxon>
        <taxon>Bacillati</taxon>
        <taxon>Actinomycetota</taxon>
        <taxon>Actinomycetes</taxon>
        <taxon>Micromonosporales</taxon>
        <taxon>Micromonosporaceae</taxon>
        <taxon>Micromonospora</taxon>
    </lineage>
</organism>
<accession>A0A1C5HYB5</accession>
<protein>
    <submittedName>
        <fullName evidence="2">Flp pilus assembly protein, pilin Flp</fullName>
    </submittedName>
</protein>
<reference evidence="3" key="1">
    <citation type="submission" date="2016-06" db="EMBL/GenBank/DDBJ databases">
        <authorList>
            <person name="Varghese N."/>
            <person name="Submissions Spin"/>
        </authorList>
    </citation>
    <scope>NUCLEOTIDE SEQUENCE [LARGE SCALE GENOMIC DNA]</scope>
    <source>
        <strain evidence="3">DSM 43819</strain>
    </source>
</reference>
<dbReference type="Pfam" id="PF04964">
    <property type="entry name" value="Flp_Fap"/>
    <property type="match status" value="1"/>
</dbReference>
<dbReference type="AlphaFoldDB" id="A0A1C5HYB5"/>
<dbReference type="Proteomes" id="UP000198221">
    <property type="component" value="Chromosome I"/>
</dbReference>
<proteinExistence type="predicted"/>
<evidence type="ECO:0000256" key="1">
    <source>
        <dbReference type="SAM" id="Phobius"/>
    </source>
</evidence>
<feature type="transmembrane region" description="Helical" evidence="1">
    <location>
        <begin position="21"/>
        <end position="42"/>
    </location>
</feature>
<gene>
    <name evidence="2" type="ORF">GA0070613_1975</name>
</gene>
<keyword evidence="3" id="KW-1185">Reference proteome</keyword>
<dbReference type="RefSeq" id="WP_089011987.1">
    <property type="nucleotide sequence ID" value="NZ_LT607754.1"/>
</dbReference>
<name>A0A1C5HYB5_9ACTN</name>
<keyword evidence="1" id="KW-1133">Transmembrane helix</keyword>
<keyword evidence="1" id="KW-0472">Membrane</keyword>
<keyword evidence="1" id="KW-0812">Transmembrane</keyword>
<dbReference type="EMBL" id="LT607754">
    <property type="protein sequence ID" value="SCG50873.1"/>
    <property type="molecule type" value="Genomic_DNA"/>
</dbReference>
<dbReference type="InterPro" id="IPR007047">
    <property type="entry name" value="Flp_Fap"/>
</dbReference>
<evidence type="ECO:0000313" key="3">
    <source>
        <dbReference type="Proteomes" id="UP000198221"/>
    </source>
</evidence>